<proteinExistence type="predicted"/>
<evidence type="ECO:0000313" key="1">
    <source>
        <dbReference type="EMBL" id="AJP09057.1"/>
    </source>
</evidence>
<accession>A0A171PVI4</accession>
<reference evidence="2" key="1">
    <citation type="submission" date="2014-04" db="EMBL/GenBank/DDBJ databases">
        <authorList>
            <person name="Wei Y."/>
            <person name="Huang G."/>
            <person name="Cheng X."/>
        </authorList>
    </citation>
    <scope>NUCLEOTIDE SEQUENCE [LARGE SCALE GENOMIC DNA]</scope>
</reference>
<protein>
    <submittedName>
        <fullName evidence="1">Uncharacterized protein</fullName>
    </submittedName>
</protein>
<dbReference type="EMBL" id="KJ755191">
    <property type="protein sequence ID" value="AJP09057.1"/>
    <property type="molecule type" value="Genomic_DNA"/>
</dbReference>
<dbReference type="Proteomes" id="UP000232922">
    <property type="component" value="Genome"/>
</dbReference>
<dbReference type="KEGG" id="vg:41900693"/>
<evidence type="ECO:0000313" key="2">
    <source>
        <dbReference type="Proteomes" id="UP000232922"/>
    </source>
</evidence>
<organism evidence="1 2">
    <name type="scientific">Heliothis virescens ascovirus 3f</name>
    <dbReference type="NCBI Taxonomy" id="328614"/>
    <lineage>
        <taxon>Viruses</taxon>
        <taxon>Varidnaviria</taxon>
        <taxon>Bamfordvirae</taxon>
        <taxon>Nucleocytoviricota</taxon>
        <taxon>Megaviricetes</taxon>
        <taxon>Pimascovirales</taxon>
        <taxon>Pimascovirales incertae sedis</taxon>
        <taxon>Ascoviridae</taxon>
        <taxon>Ascovirus</taxon>
        <taxon>Ascovirus hvav3a</taxon>
    </lineage>
</organism>
<dbReference type="RefSeq" id="YP_009701557.1">
    <property type="nucleotide sequence ID" value="NC_044938.1"/>
</dbReference>
<name>A0A171PVI4_9VIRU</name>
<dbReference type="GeneID" id="41900693"/>
<sequence length="183" mass="21692">MLTETFDFENYTEAVESLMTYDETKEYEQFVKEYVEVLSDAIEYMESGATSRYRNIMEDVDMEQYHRIPNKIIGQTLHGYIDSDVDLTNEEWFRVLRSVILNYRIIVNVFKHCDLNEVYPDQDMHYGNASPLSTDVLRGTTYLHEKYSSLLPDGVDLSQWPRMQFKLVKDYFLQINMCPDESI</sequence>